<organism evidence="1 2">
    <name type="scientific">Saxophila tyrrhenica</name>
    <dbReference type="NCBI Taxonomy" id="1690608"/>
    <lineage>
        <taxon>Eukaryota</taxon>
        <taxon>Fungi</taxon>
        <taxon>Dikarya</taxon>
        <taxon>Ascomycota</taxon>
        <taxon>Pezizomycotina</taxon>
        <taxon>Dothideomycetes</taxon>
        <taxon>Dothideomycetidae</taxon>
        <taxon>Mycosphaerellales</taxon>
        <taxon>Extremaceae</taxon>
        <taxon>Saxophila</taxon>
    </lineage>
</organism>
<proteinExistence type="predicted"/>
<protein>
    <submittedName>
        <fullName evidence="1">Uncharacterized protein</fullName>
    </submittedName>
</protein>
<dbReference type="AlphaFoldDB" id="A0AAV9NWW8"/>
<sequence>MDDHICLICHESKDPSKARFAHVRLGLDEPPEPVLCKCKDPIKIITSIRDKIDAAATVTNSIPSTLMDSLAEMNIDTAHIDSVGSRPTREVELRLQGDLPKLAFKKMEKGLFENSTTRRIRERACICWTGPDTNWNAKVRMRSNGEATMKVSKSRAKVVPGYILAISDEYRFSGRIMHVQRDVEMNEIRSVLRVRGVDVNIIARKYESEDKVSYAAEFEIEGKVTNSIVRSVLCLALGTIGTISSMTREIDSEFMRDVRSNDHVVIDVPDVTGYSGIFLAKADGMKVYVFCYRFGYVVTVTDPHLSIVTCMVTVTHGDLPEMTATPDVVLAEMMMDGSLVYIDTLAMNSDGKLPKSMNASVCQVTGERPPFIYRKSWDRLPSKVELDLEPMPNDGVVLTNKFRTMRLKQPTIDLLYMDGKLNGIDNGIITEVTDGSPEMEEDTVYEMDLVKDKETGEIKVVKPRQRPLKKLPNSMDVIKRAIASANADVNTNMVLFDITSMSFSMRERVYQMAQAKAPSTKKLIVTFGVGRFQEWKQMLSNGFSYIAIDPELNYSDLEKRAKRVRILPYDFSTNFNTQVLSISSGAQTVLWAKCTSEYFIRKAMPTMIMARQGIPAVFSFSISYHVQVISMLRTEGVATFGCGFVHDSMSGTVGREPVTMTVKNASRGTSKEVVSTFGKSTYVEPFVKMSTVKGLVLVKDSMPDLWERVDSNTAEIMDRAVIMYS</sequence>
<dbReference type="Proteomes" id="UP001337655">
    <property type="component" value="Unassembled WGS sequence"/>
</dbReference>
<dbReference type="EMBL" id="JAVRRT010000042">
    <property type="protein sequence ID" value="KAK5162656.1"/>
    <property type="molecule type" value="Genomic_DNA"/>
</dbReference>
<evidence type="ECO:0000313" key="1">
    <source>
        <dbReference type="EMBL" id="KAK5162656.1"/>
    </source>
</evidence>
<dbReference type="RefSeq" id="XP_064653343.1">
    <property type="nucleotide sequence ID" value="XM_064808467.1"/>
</dbReference>
<evidence type="ECO:0000313" key="2">
    <source>
        <dbReference type="Proteomes" id="UP001337655"/>
    </source>
</evidence>
<dbReference type="GeneID" id="89932575"/>
<comment type="caution">
    <text evidence="1">The sequence shown here is derived from an EMBL/GenBank/DDBJ whole genome shotgun (WGS) entry which is preliminary data.</text>
</comment>
<name>A0AAV9NWW8_9PEZI</name>
<reference evidence="1 2" key="1">
    <citation type="submission" date="2023-08" db="EMBL/GenBank/DDBJ databases">
        <title>Black Yeasts Isolated from many extreme environments.</title>
        <authorList>
            <person name="Coleine C."/>
            <person name="Stajich J.E."/>
            <person name="Selbmann L."/>
        </authorList>
    </citation>
    <scope>NUCLEOTIDE SEQUENCE [LARGE SCALE GENOMIC DNA]</scope>
    <source>
        <strain evidence="1 2">CCFEE 5935</strain>
    </source>
</reference>
<keyword evidence="2" id="KW-1185">Reference proteome</keyword>
<accession>A0AAV9NWW8</accession>
<gene>
    <name evidence="1" type="ORF">LTR77_011262</name>
</gene>